<dbReference type="GO" id="GO:0071035">
    <property type="term" value="P:nuclear polyadenylation-dependent rRNA catabolic process"/>
    <property type="evidence" value="ECO:0007669"/>
    <property type="project" value="TreeGrafter"/>
</dbReference>
<dbReference type="GO" id="GO:0005730">
    <property type="term" value="C:nucleolus"/>
    <property type="evidence" value="ECO:0007669"/>
    <property type="project" value="TreeGrafter"/>
</dbReference>
<comment type="similarity">
    <text evidence="9">Belongs to the exosome component 10/RRP6 family.</text>
</comment>
<protein>
    <recommendedName>
        <fullName evidence="11">HRDC domain-containing protein</fullName>
    </recommendedName>
</protein>
<dbReference type="InterPro" id="IPR044876">
    <property type="entry name" value="HRDC_dom_sf"/>
</dbReference>
<dbReference type="GO" id="GO:0071044">
    <property type="term" value="P:histone mRNA catabolic process"/>
    <property type="evidence" value="ECO:0007669"/>
    <property type="project" value="TreeGrafter"/>
</dbReference>
<feature type="compositionally biased region" description="Acidic residues" evidence="10">
    <location>
        <begin position="778"/>
        <end position="788"/>
    </location>
</feature>
<feature type="compositionally biased region" description="Basic and acidic residues" evidence="10">
    <location>
        <begin position="838"/>
        <end position="874"/>
    </location>
</feature>
<dbReference type="FunFam" id="1.10.150.80:FF:000001">
    <property type="entry name" value="Putative exosome component 10"/>
    <property type="match status" value="1"/>
</dbReference>
<dbReference type="InParanoid" id="A0A068UYF3"/>
<feature type="region of interest" description="Disordered" evidence="10">
    <location>
        <begin position="838"/>
        <end position="892"/>
    </location>
</feature>
<evidence type="ECO:0000256" key="9">
    <source>
        <dbReference type="ARBA" id="ARBA00043957"/>
    </source>
</evidence>
<dbReference type="GO" id="GO:0071037">
    <property type="term" value="P:nuclear polyadenylation-dependent snRNA catabolic process"/>
    <property type="evidence" value="ECO:0007669"/>
    <property type="project" value="TreeGrafter"/>
</dbReference>
<dbReference type="SUPFAM" id="SSF53098">
    <property type="entry name" value="Ribonuclease H-like"/>
    <property type="match status" value="1"/>
</dbReference>
<dbReference type="Gramene" id="CDP12658">
    <property type="protein sequence ID" value="CDP12658"/>
    <property type="gene ID" value="GSCOC_T00036370001"/>
</dbReference>
<evidence type="ECO:0000256" key="10">
    <source>
        <dbReference type="SAM" id="MobiDB-lite"/>
    </source>
</evidence>
<dbReference type="GO" id="GO:0071036">
    <property type="term" value="P:nuclear polyadenylation-dependent snoRNA catabolic process"/>
    <property type="evidence" value="ECO:0007669"/>
    <property type="project" value="TreeGrafter"/>
</dbReference>
<dbReference type="InterPro" id="IPR002562">
    <property type="entry name" value="3'-5'_exonuclease_dom"/>
</dbReference>
<accession>A0A068UYF3</accession>
<reference evidence="13" key="1">
    <citation type="journal article" date="2014" name="Science">
        <title>The coffee genome provides insight into the convergent evolution of caffeine biosynthesis.</title>
        <authorList>
            <person name="Denoeud F."/>
            <person name="Carretero-Paulet L."/>
            <person name="Dereeper A."/>
            <person name="Droc G."/>
            <person name="Guyot R."/>
            <person name="Pietrella M."/>
            <person name="Zheng C."/>
            <person name="Alberti A."/>
            <person name="Anthony F."/>
            <person name="Aprea G."/>
            <person name="Aury J.M."/>
            <person name="Bento P."/>
            <person name="Bernard M."/>
            <person name="Bocs S."/>
            <person name="Campa C."/>
            <person name="Cenci A."/>
            <person name="Combes M.C."/>
            <person name="Crouzillat D."/>
            <person name="Da Silva C."/>
            <person name="Daddiego L."/>
            <person name="De Bellis F."/>
            <person name="Dussert S."/>
            <person name="Garsmeur O."/>
            <person name="Gayraud T."/>
            <person name="Guignon V."/>
            <person name="Jahn K."/>
            <person name="Jamilloux V."/>
            <person name="Joet T."/>
            <person name="Labadie K."/>
            <person name="Lan T."/>
            <person name="Leclercq J."/>
            <person name="Lepelley M."/>
            <person name="Leroy T."/>
            <person name="Li L.T."/>
            <person name="Librado P."/>
            <person name="Lopez L."/>
            <person name="Munoz A."/>
            <person name="Noel B."/>
            <person name="Pallavicini A."/>
            <person name="Perrotta G."/>
            <person name="Poncet V."/>
            <person name="Pot D."/>
            <person name="Priyono X."/>
            <person name="Rigoreau M."/>
            <person name="Rouard M."/>
            <person name="Rozas J."/>
            <person name="Tranchant-Dubreuil C."/>
            <person name="VanBuren R."/>
            <person name="Zhang Q."/>
            <person name="Andrade A.C."/>
            <person name="Argout X."/>
            <person name="Bertrand B."/>
            <person name="de Kochko A."/>
            <person name="Graziosi G."/>
            <person name="Henry R.J."/>
            <person name="Jayarama X."/>
            <person name="Ming R."/>
            <person name="Nagai C."/>
            <person name="Rounsley S."/>
            <person name="Sankoff D."/>
            <person name="Giuliano G."/>
            <person name="Albert V.A."/>
            <person name="Wincker P."/>
            <person name="Lashermes P."/>
        </authorList>
    </citation>
    <scope>NUCLEOTIDE SEQUENCE [LARGE SCALE GENOMIC DNA]</scope>
    <source>
        <strain evidence="13">cv. DH200-94</strain>
    </source>
</reference>
<dbReference type="Gene3D" id="3.30.420.10">
    <property type="entry name" value="Ribonuclease H-like superfamily/Ribonuclease H"/>
    <property type="match status" value="1"/>
</dbReference>
<dbReference type="EMBL" id="HG739153">
    <property type="protein sequence ID" value="CDP12658.1"/>
    <property type="molecule type" value="Genomic_DNA"/>
</dbReference>
<dbReference type="PANTHER" id="PTHR12124">
    <property type="entry name" value="POLYMYOSITIS/SCLERODERMA AUTOANTIGEN-RELATED"/>
    <property type="match status" value="1"/>
</dbReference>
<dbReference type="PANTHER" id="PTHR12124:SF47">
    <property type="entry name" value="EXOSOME COMPONENT 10"/>
    <property type="match status" value="1"/>
</dbReference>
<sequence>MEVEPSEEESSKTVANLLSDIAIKGPLPSSVAKLSGSSRGIPSEKDFHFYKNFNEFKTPIKEIDDKSKSLLERIGVSSQLWGKALEFPRNLDFDDIDAYDWLVNINDDVLEKLDASLDEFRVGRGEESGFQVVQGRKNRRGVASGSEEAVRGVQVAVKPKPKVPFHIATIPRPQDEYKFIVNNSNQPFEHVWLQRSEDGSRFVHPLENHSFLDFVDRSTSNVTPVKPHPLESTPFMLVEDVKDLKKLAAKLKVADEFAVDLEHNQYRSFQGLTCLMQISTRSEDFVIDTLKLRIHVGPYLREAFKDSNKKKVMHGADRDIIWLQRDFGIYVCNLFDTGQASRVLKLERNSLEYLLHHFCGVTANKEYQNADWRLRPLPHEMLRYAREDTHYLLYIYDLMRMKLLSASSETEDVNPPLEEVYKRSYDVCMQLYEKELLTDRSYLHIYGLQGADLNAQQLAVVAGLCEWRDVVARAEDESTGYVLPNKTLIEIAKQMPLTTSKLKRSLKSKHPYIERNLGSVLSIIRHSMQNAAAFEVAAQQLKEQHVERATENILVAEVDEVLPSEAPEILKTVGDAEGVTLGTLSSNTMLGHSMVSVQQENKLVDPGCSTGGITANSQAIHKSPGESGSINSAADSYTAAIPRAAACGASESSGEAGASVQVLKKPSRGFGALLGGSTKRKLHPDIKEDQKLEEIKSSVNLPFHAFPSSGELLQPAAQERAALVDTLHNGQPVSNSSNLEDFILLGAGSDVESGDNGTEAVNVVVDNKEDNAVGSTLDMEEEEGEGEDTMSLSDLSSSFQKCLPSINRVRDGKLVEKPQESAGLLQFKPFDYEAAKKQVIFREDPSPRAEDSRSRLTKGDKKSQKEDGTRDLPQGRRRQAFPASGNRTATFR</sequence>
<keyword evidence="2" id="KW-0698">rRNA processing</keyword>
<evidence type="ECO:0000256" key="1">
    <source>
        <dbReference type="ARBA" id="ARBA00004123"/>
    </source>
</evidence>
<dbReference type="Pfam" id="PF08066">
    <property type="entry name" value="PMC2NT"/>
    <property type="match status" value="1"/>
</dbReference>
<dbReference type="FunCoup" id="A0A068UYF3">
    <property type="interactions" value="3496"/>
</dbReference>
<dbReference type="GO" id="GO:0000176">
    <property type="term" value="C:nuclear exosome (RNase complex)"/>
    <property type="evidence" value="ECO:0007669"/>
    <property type="project" value="InterPro"/>
</dbReference>
<organism evidence="12 13">
    <name type="scientific">Coffea canephora</name>
    <name type="common">Robusta coffee</name>
    <dbReference type="NCBI Taxonomy" id="49390"/>
    <lineage>
        <taxon>Eukaryota</taxon>
        <taxon>Viridiplantae</taxon>
        <taxon>Streptophyta</taxon>
        <taxon>Embryophyta</taxon>
        <taxon>Tracheophyta</taxon>
        <taxon>Spermatophyta</taxon>
        <taxon>Magnoliopsida</taxon>
        <taxon>eudicotyledons</taxon>
        <taxon>Gunneridae</taxon>
        <taxon>Pentapetalae</taxon>
        <taxon>asterids</taxon>
        <taxon>lamiids</taxon>
        <taxon>Gentianales</taxon>
        <taxon>Rubiaceae</taxon>
        <taxon>Ixoroideae</taxon>
        <taxon>Gardenieae complex</taxon>
        <taxon>Bertiereae - Coffeeae clade</taxon>
        <taxon>Coffeeae</taxon>
        <taxon>Coffea</taxon>
    </lineage>
</organism>
<keyword evidence="3" id="KW-0540">Nuclease</keyword>
<dbReference type="SUPFAM" id="SSF47819">
    <property type="entry name" value="HRDC-like"/>
    <property type="match status" value="1"/>
</dbReference>
<comment type="subcellular location">
    <subcellularLocation>
        <location evidence="1">Nucleus</location>
    </subcellularLocation>
</comment>
<evidence type="ECO:0000256" key="5">
    <source>
        <dbReference type="ARBA" id="ARBA00022835"/>
    </source>
</evidence>
<evidence type="ECO:0000313" key="12">
    <source>
        <dbReference type="EMBL" id="CDP12658.1"/>
    </source>
</evidence>
<dbReference type="Proteomes" id="UP000295252">
    <property type="component" value="Chromosome VIII"/>
</dbReference>
<dbReference type="CDD" id="cd06147">
    <property type="entry name" value="Rrp6p_like_exo"/>
    <property type="match status" value="1"/>
</dbReference>
<dbReference type="GO" id="GO:0071039">
    <property type="term" value="P:nuclear polyadenylation-dependent CUT catabolic process"/>
    <property type="evidence" value="ECO:0007669"/>
    <property type="project" value="TreeGrafter"/>
</dbReference>
<dbReference type="GO" id="GO:0003727">
    <property type="term" value="F:single-stranded RNA binding"/>
    <property type="evidence" value="ECO:0007669"/>
    <property type="project" value="TreeGrafter"/>
</dbReference>
<dbReference type="FunFam" id="3.30.420.10:FF:000065">
    <property type="entry name" value="Protein RRP6-like 2 isoform A"/>
    <property type="match status" value="1"/>
</dbReference>
<dbReference type="AlphaFoldDB" id="A0A068UYF3"/>
<feature type="region of interest" description="Disordered" evidence="10">
    <location>
        <begin position="771"/>
        <end position="796"/>
    </location>
</feature>
<evidence type="ECO:0000256" key="4">
    <source>
        <dbReference type="ARBA" id="ARBA00022801"/>
    </source>
</evidence>
<name>A0A068UYF3_COFCA</name>
<dbReference type="Pfam" id="PF01612">
    <property type="entry name" value="DNA_pol_A_exo1"/>
    <property type="match status" value="1"/>
</dbReference>
<dbReference type="SMART" id="SM00474">
    <property type="entry name" value="35EXOc"/>
    <property type="match status" value="1"/>
</dbReference>
<dbReference type="STRING" id="49390.A0A068UYF3"/>
<proteinExistence type="inferred from homology"/>
<dbReference type="InterPro" id="IPR012337">
    <property type="entry name" value="RNaseH-like_sf"/>
</dbReference>
<dbReference type="GO" id="GO:0000166">
    <property type="term" value="F:nucleotide binding"/>
    <property type="evidence" value="ECO:0007669"/>
    <property type="project" value="InterPro"/>
</dbReference>
<dbReference type="Pfam" id="PF00570">
    <property type="entry name" value="HRDC"/>
    <property type="match status" value="1"/>
</dbReference>
<dbReference type="GO" id="GO:0071038">
    <property type="term" value="P:TRAMP-dependent tRNA surveillance pathway"/>
    <property type="evidence" value="ECO:0007669"/>
    <property type="project" value="TreeGrafter"/>
</dbReference>
<keyword evidence="4" id="KW-0378">Hydrolase</keyword>
<dbReference type="PROSITE" id="PS50967">
    <property type="entry name" value="HRDC"/>
    <property type="match status" value="1"/>
</dbReference>
<evidence type="ECO:0000256" key="8">
    <source>
        <dbReference type="ARBA" id="ARBA00023242"/>
    </source>
</evidence>
<feature type="domain" description="HRDC" evidence="11">
    <location>
        <begin position="454"/>
        <end position="534"/>
    </location>
</feature>
<dbReference type="GO" id="GO:0071051">
    <property type="term" value="P:poly(A)-dependent snoRNA 3'-end processing"/>
    <property type="evidence" value="ECO:0007669"/>
    <property type="project" value="TreeGrafter"/>
</dbReference>
<evidence type="ECO:0000256" key="3">
    <source>
        <dbReference type="ARBA" id="ARBA00022722"/>
    </source>
</evidence>
<dbReference type="InterPro" id="IPR012588">
    <property type="entry name" value="Exosome-assoc_fac_Rrp6_N"/>
</dbReference>
<dbReference type="InterPro" id="IPR045092">
    <property type="entry name" value="Rrp6-like"/>
</dbReference>
<dbReference type="GO" id="GO:0080188">
    <property type="term" value="P:gene silencing by siRNA-directed DNA methylation"/>
    <property type="evidence" value="ECO:0007669"/>
    <property type="project" value="UniProtKB-ARBA"/>
</dbReference>
<dbReference type="PhylomeDB" id="A0A068UYF3"/>
<evidence type="ECO:0000313" key="13">
    <source>
        <dbReference type="Proteomes" id="UP000295252"/>
    </source>
</evidence>
<dbReference type="InterPro" id="IPR002121">
    <property type="entry name" value="HRDC_dom"/>
</dbReference>
<keyword evidence="5" id="KW-0271">Exosome</keyword>
<keyword evidence="7" id="KW-0943">RNA-mediated gene silencing</keyword>
<dbReference type="InterPro" id="IPR010997">
    <property type="entry name" value="HRDC-like_sf"/>
</dbReference>
<evidence type="ECO:0000256" key="2">
    <source>
        <dbReference type="ARBA" id="ARBA00022552"/>
    </source>
</evidence>
<evidence type="ECO:0000256" key="7">
    <source>
        <dbReference type="ARBA" id="ARBA00023158"/>
    </source>
</evidence>
<dbReference type="GO" id="GO:0000467">
    <property type="term" value="P:exonucleolytic trimming to generate mature 3'-end of 5.8S rRNA from tricistronic rRNA transcript (SSU-rRNA, 5.8S rRNA, LSU-rRNA)"/>
    <property type="evidence" value="ECO:0007669"/>
    <property type="project" value="InterPro"/>
</dbReference>
<dbReference type="OMA" id="DWLVNIN"/>
<gene>
    <name evidence="12" type="ORF">GSCOC_T00036370001</name>
</gene>
<evidence type="ECO:0000259" key="11">
    <source>
        <dbReference type="PROSITE" id="PS50967"/>
    </source>
</evidence>
<evidence type="ECO:0000256" key="6">
    <source>
        <dbReference type="ARBA" id="ARBA00022839"/>
    </source>
</evidence>
<keyword evidence="8" id="KW-0539">Nucleus</keyword>
<dbReference type="Gene3D" id="1.10.150.80">
    <property type="entry name" value="HRDC domain"/>
    <property type="match status" value="1"/>
</dbReference>
<dbReference type="GO" id="GO:0071040">
    <property type="term" value="P:nuclear polyadenylation-dependent antisense transcript catabolic process"/>
    <property type="evidence" value="ECO:0007669"/>
    <property type="project" value="TreeGrafter"/>
</dbReference>
<dbReference type="OrthoDB" id="2250022at2759"/>
<dbReference type="SMART" id="SM00341">
    <property type="entry name" value="HRDC"/>
    <property type="match status" value="1"/>
</dbReference>
<dbReference type="GO" id="GO:0000175">
    <property type="term" value="F:3'-5'-RNA exonuclease activity"/>
    <property type="evidence" value="ECO:0007669"/>
    <property type="project" value="InterPro"/>
</dbReference>
<dbReference type="InterPro" id="IPR049559">
    <property type="entry name" value="Rrp6p-like_exo"/>
</dbReference>
<keyword evidence="13" id="KW-1185">Reference proteome</keyword>
<keyword evidence="6" id="KW-0269">Exonuclease</keyword>
<dbReference type="InterPro" id="IPR036397">
    <property type="entry name" value="RNaseH_sf"/>
</dbReference>